<feature type="transmembrane region" description="Helical" evidence="8">
    <location>
        <begin position="171"/>
        <end position="190"/>
    </location>
</feature>
<evidence type="ECO:0000313" key="10">
    <source>
        <dbReference type="Proteomes" id="UP000005808"/>
    </source>
</evidence>
<accession>H1SHA2</accession>
<sequence length="297" mass="31326">MDFPVLILALGAIVAGFVQGLSGFAFGMVAMSFWVWTVEPRLAATMAVFGSLTGQVVAAVAVRRSFSPRQLLPFLAGGILGIPIGVAILPALNPDVFKACLGGLLAIWCPLMLMSRQLPQIRAGGRLADGVIGAAGGIMGGIGGFTGVIPTLWCTLRGLAKDEQRAIIQNFNLATLAVTMATYVGTGIVTRDMLPMFLVVGPAMLVPSVLGARLYIGISEIAFRRIVLSLLTAKCRRRIATRCTKITDMAFSSTVNASELKKTMLASSTQPITPRFARKLASSLTSARDCPGSSHSR</sequence>
<keyword evidence="4 8" id="KW-1003">Cell membrane</keyword>
<feature type="transmembrane region" description="Helical" evidence="8">
    <location>
        <begin position="196"/>
        <end position="216"/>
    </location>
</feature>
<feature type="transmembrane region" description="Helical" evidence="8">
    <location>
        <begin position="71"/>
        <end position="90"/>
    </location>
</feature>
<feature type="transmembrane region" description="Helical" evidence="8">
    <location>
        <begin position="7"/>
        <end position="36"/>
    </location>
</feature>
<evidence type="ECO:0000256" key="5">
    <source>
        <dbReference type="ARBA" id="ARBA00022692"/>
    </source>
</evidence>
<evidence type="ECO:0000256" key="1">
    <source>
        <dbReference type="ARBA" id="ARBA00004651"/>
    </source>
</evidence>
<organism evidence="9 10">
    <name type="scientific">Cupriavidus basilensis OR16</name>
    <dbReference type="NCBI Taxonomy" id="1127483"/>
    <lineage>
        <taxon>Bacteria</taxon>
        <taxon>Pseudomonadati</taxon>
        <taxon>Pseudomonadota</taxon>
        <taxon>Betaproteobacteria</taxon>
        <taxon>Burkholderiales</taxon>
        <taxon>Burkholderiaceae</taxon>
        <taxon>Cupriavidus</taxon>
    </lineage>
</organism>
<keyword evidence="7 8" id="KW-0472">Membrane</keyword>
<gene>
    <name evidence="9" type="ORF">OR16_39054</name>
</gene>
<dbReference type="InterPro" id="IPR002781">
    <property type="entry name" value="TM_pro_TauE-like"/>
</dbReference>
<evidence type="ECO:0000313" key="9">
    <source>
        <dbReference type="EMBL" id="EHP38093.1"/>
    </source>
</evidence>
<dbReference type="Pfam" id="PF01925">
    <property type="entry name" value="TauE"/>
    <property type="match status" value="1"/>
</dbReference>
<proteinExistence type="inferred from homology"/>
<dbReference type="Proteomes" id="UP000005808">
    <property type="component" value="Unassembled WGS sequence"/>
</dbReference>
<evidence type="ECO:0000256" key="2">
    <source>
        <dbReference type="ARBA" id="ARBA00009142"/>
    </source>
</evidence>
<name>H1SHA2_9BURK</name>
<keyword evidence="3" id="KW-0813">Transport</keyword>
<keyword evidence="6 8" id="KW-1133">Transmembrane helix</keyword>
<dbReference type="AlphaFoldDB" id="H1SHA2"/>
<feature type="transmembrane region" description="Helical" evidence="8">
    <location>
        <begin position="42"/>
        <end position="62"/>
    </location>
</feature>
<comment type="caution">
    <text evidence="9">The sequence shown here is derived from an EMBL/GenBank/DDBJ whole genome shotgun (WGS) entry which is preliminary data.</text>
</comment>
<dbReference type="InterPro" id="IPR052017">
    <property type="entry name" value="TSUP"/>
</dbReference>
<dbReference type="EMBL" id="AHJE01000147">
    <property type="protein sequence ID" value="EHP38093.1"/>
    <property type="molecule type" value="Genomic_DNA"/>
</dbReference>
<evidence type="ECO:0000256" key="3">
    <source>
        <dbReference type="ARBA" id="ARBA00022448"/>
    </source>
</evidence>
<keyword evidence="5 8" id="KW-0812">Transmembrane</keyword>
<evidence type="ECO:0000256" key="4">
    <source>
        <dbReference type="ARBA" id="ARBA00022475"/>
    </source>
</evidence>
<evidence type="ECO:0000256" key="8">
    <source>
        <dbReference type="RuleBase" id="RU363041"/>
    </source>
</evidence>
<comment type="subcellular location">
    <subcellularLocation>
        <location evidence="1 8">Cell membrane</location>
        <topology evidence="1 8">Multi-pass membrane protein</topology>
    </subcellularLocation>
</comment>
<dbReference type="PATRIC" id="fig|1127483.3.peg.7769"/>
<reference evidence="9 10" key="1">
    <citation type="journal article" date="2012" name="J. Bacteriol.">
        <title>De Novo Genome Project of Cupriavidus basilensis OR16.</title>
        <authorList>
            <person name="Cserhati M."/>
            <person name="Kriszt B."/>
            <person name="Szoboszlay S."/>
            <person name="Toth A."/>
            <person name="Szabo I."/>
            <person name="Tancsics A."/>
            <person name="Nagy I."/>
            <person name="Horvath B."/>
            <person name="Nagy I."/>
            <person name="Kukolya J."/>
        </authorList>
    </citation>
    <scope>NUCLEOTIDE SEQUENCE [LARGE SCALE GENOMIC DNA]</scope>
    <source>
        <strain evidence="9 10">OR16</strain>
    </source>
</reference>
<evidence type="ECO:0000256" key="6">
    <source>
        <dbReference type="ARBA" id="ARBA00022989"/>
    </source>
</evidence>
<evidence type="ECO:0000256" key="7">
    <source>
        <dbReference type="ARBA" id="ARBA00023136"/>
    </source>
</evidence>
<dbReference type="PANTHER" id="PTHR30269:SF37">
    <property type="entry name" value="MEMBRANE TRANSPORTER PROTEIN"/>
    <property type="match status" value="1"/>
</dbReference>
<comment type="similarity">
    <text evidence="2 8">Belongs to the 4-toluene sulfonate uptake permease (TSUP) (TC 2.A.102) family.</text>
</comment>
<protein>
    <recommendedName>
        <fullName evidence="8">Probable membrane transporter protein</fullName>
    </recommendedName>
</protein>
<dbReference type="PANTHER" id="PTHR30269">
    <property type="entry name" value="TRANSMEMBRANE PROTEIN YFCA"/>
    <property type="match status" value="1"/>
</dbReference>
<dbReference type="GO" id="GO:0005886">
    <property type="term" value="C:plasma membrane"/>
    <property type="evidence" value="ECO:0007669"/>
    <property type="project" value="UniProtKB-SubCell"/>
</dbReference>